<dbReference type="InterPro" id="IPR013538">
    <property type="entry name" value="ASHA1/2-like_C"/>
</dbReference>
<dbReference type="Pfam" id="PF08327">
    <property type="entry name" value="AHSA1"/>
    <property type="match status" value="1"/>
</dbReference>
<dbReference type="InterPro" id="IPR023393">
    <property type="entry name" value="START-like_dom_sf"/>
</dbReference>
<organism evidence="3 4">
    <name type="scientific">Ensifer adhaerens</name>
    <name type="common">Sinorhizobium morelense</name>
    <dbReference type="NCBI Taxonomy" id="106592"/>
    <lineage>
        <taxon>Bacteria</taxon>
        <taxon>Pseudomonadati</taxon>
        <taxon>Pseudomonadota</taxon>
        <taxon>Alphaproteobacteria</taxon>
        <taxon>Hyphomicrobiales</taxon>
        <taxon>Rhizobiaceae</taxon>
        <taxon>Sinorhizobium/Ensifer group</taxon>
        <taxon>Ensifer</taxon>
    </lineage>
</organism>
<protein>
    <submittedName>
        <fullName evidence="3">Polyketide cyclase</fullName>
    </submittedName>
</protein>
<evidence type="ECO:0000256" key="1">
    <source>
        <dbReference type="ARBA" id="ARBA00006817"/>
    </source>
</evidence>
<dbReference type="EMBL" id="LGAP01000002">
    <property type="protein sequence ID" value="KOF21379.1"/>
    <property type="molecule type" value="Genomic_DNA"/>
</dbReference>
<proteinExistence type="inferred from homology"/>
<evidence type="ECO:0000259" key="2">
    <source>
        <dbReference type="Pfam" id="PF08327"/>
    </source>
</evidence>
<comment type="similarity">
    <text evidence="1">Belongs to the AHA1 family.</text>
</comment>
<comment type="caution">
    <text evidence="3">The sequence shown here is derived from an EMBL/GenBank/DDBJ whole genome shotgun (WGS) entry which is preliminary data.</text>
</comment>
<feature type="domain" description="Activator of Hsp90 ATPase homologue 1/2-like C-terminal" evidence="2">
    <location>
        <begin position="23"/>
        <end position="152"/>
    </location>
</feature>
<sequence>MAMTSENASLEHRLSLEITRVFDAPRSLVFRVWSTPEHALRWWGPRDFTPHSMKMDFRPGGAWRGCIRSPEGRDYWMGGVYREVIEPEKLIFTFAWDEEGEPGADTLVTVSFVDVGGKTRLTFHQTPFDSVDERDSHQEGWGECLERLQEYLSHV</sequence>
<evidence type="ECO:0000313" key="4">
    <source>
        <dbReference type="Proteomes" id="UP000037425"/>
    </source>
</evidence>
<dbReference type="SUPFAM" id="SSF55961">
    <property type="entry name" value="Bet v1-like"/>
    <property type="match status" value="1"/>
</dbReference>
<name>A0A0L8C3L4_ENSAD</name>
<evidence type="ECO:0000313" key="3">
    <source>
        <dbReference type="EMBL" id="KOF21379.1"/>
    </source>
</evidence>
<dbReference type="Proteomes" id="UP000037425">
    <property type="component" value="Unassembled WGS sequence"/>
</dbReference>
<dbReference type="Gene3D" id="3.30.530.20">
    <property type="match status" value="1"/>
</dbReference>
<dbReference type="PATRIC" id="fig|106592.7.peg.3382"/>
<dbReference type="RefSeq" id="WP_053248319.1">
    <property type="nucleotide sequence ID" value="NZ_LGAP01000002.1"/>
</dbReference>
<gene>
    <name evidence="3" type="ORF">AC244_08560</name>
</gene>
<accession>A0A0L8C3L4</accession>
<dbReference type="AlphaFoldDB" id="A0A0L8C3L4"/>
<reference evidence="4" key="1">
    <citation type="submission" date="2015-07" db="EMBL/GenBank/DDBJ databases">
        <title>Whole genome sequence of an Ensifer adhaerens strain isolated from a cave pool in the Wind Cave National Park.</title>
        <authorList>
            <person name="Eng W.W.H."/>
            <person name="Gan H.M."/>
            <person name="Barton H.A."/>
            <person name="Savka M.A."/>
        </authorList>
    </citation>
    <scope>NUCLEOTIDE SEQUENCE [LARGE SCALE GENOMIC DNA]</scope>
    <source>
        <strain evidence="4">SD006</strain>
    </source>
</reference>